<gene>
    <name evidence="1" type="ORF">jaqu_32650</name>
</gene>
<dbReference type="OrthoDB" id="9807521at2"/>
<dbReference type="EMBL" id="JYFE01000060">
    <property type="protein sequence ID" value="KIT14940.1"/>
    <property type="molecule type" value="Genomic_DNA"/>
</dbReference>
<dbReference type="Gene3D" id="1.25.40.10">
    <property type="entry name" value="Tetratricopeptide repeat domain"/>
    <property type="match status" value="1"/>
</dbReference>
<protein>
    <submittedName>
        <fullName evidence="1">Uncharacterized protein</fullName>
    </submittedName>
</protein>
<evidence type="ECO:0000313" key="2">
    <source>
        <dbReference type="Proteomes" id="UP000032232"/>
    </source>
</evidence>
<dbReference type="PATRIC" id="fig|935700.4.peg.3373"/>
<sequence length="521" mass="56585">MAEKPILSIRLNGRFRVEGPDRVSLTPRGTKAQGILALLATAPEHERGRVWLQGKLWSDRGAPQAAASLRQSLAEIRKAFGDEADVLISTRTTVGLNPDRIEVIEGGGEFLEGLDIADPAFVAWVQSRRTPAPRSFVAPLRRPNRMSVLMRPTEGGSPELKLFETFFMEACARTLRELGDIDVLTIAPDPAPDGLLLADVQAFPLPGGGVALRCSLDCGLTGRMIWSDIAQLNCRGAPEPDDEGLLSLGNRLANAVLDEGLRTDGVTDPDATLMALDAIGLIFTIRPEGLKRAEALLRQAIEIQPRGVYHAWLAQLHAIEFVERFASREDVADKAEAAMRRALEMEPGNSNVLACSANAKLVLFQELAPSGELARVSTDANAANPLGWWALAAAHLYYGRSEEALICARRSRALAGGTRFRFWAEFQTALGAALCDKRLEAIQAAELSSALSPSFRPPLRYLTALHAGNDAGRLAAQAFERLRVLEPDVTASRLTDDPSYPVSLMRKAKIASREQLHTALK</sequence>
<proteinExistence type="predicted"/>
<dbReference type="AlphaFoldDB" id="A0A0D1EGG8"/>
<accession>A0A0D1EGG8</accession>
<dbReference type="InterPro" id="IPR011990">
    <property type="entry name" value="TPR-like_helical_dom_sf"/>
</dbReference>
<dbReference type="InterPro" id="IPR036388">
    <property type="entry name" value="WH-like_DNA-bd_sf"/>
</dbReference>
<evidence type="ECO:0000313" key="1">
    <source>
        <dbReference type="EMBL" id="KIT14940.1"/>
    </source>
</evidence>
<keyword evidence="2" id="KW-1185">Reference proteome</keyword>
<dbReference type="RefSeq" id="WP_043920033.1">
    <property type="nucleotide sequence ID" value="NZ_FZPF01000001.1"/>
</dbReference>
<organism evidence="1 2">
    <name type="scientific">Jannaschia aquimarina</name>
    <dbReference type="NCBI Taxonomy" id="935700"/>
    <lineage>
        <taxon>Bacteria</taxon>
        <taxon>Pseudomonadati</taxon>
        <taxon>Pseudomonadota</taxon>
        <taxon>Alphaproteobacteria</taxon>
        <taxon>Rhodobacterales</taxon>
        <taxon>Roseobacteraceae</taxon>
        <taxon>Jannaschia</taxon>
    </lineage>
</organism>
<dbReference type="SUPFAM" id="SSF48452">
    <property type="entry name" value="TPR-like"/>
    <property type="match status" value="1"/>
</dbReference>
<reference evidence="1 2" key="1">
    <citation type="submission" date="2015-02" db="EMBL/GenBank/DDBJ databases">
        <title>Genome Sequence of Jannaschia aquimarina DSM28248, a member of the Roseobacter clade.</title>
        <authorList>
            <person name="Voget S."/>
            <person name="Daniel R."/>
        </authorList>
    </citation>
    <scope>NUCLEOTIDE SEQUENCE [LARGE SCALE GENOMIC DNA]</scope>
    <source>
        <strain evidence="1 2">GSW-M26</strain>
    </source>
</reference>
<dbReference type="Gene3D" id="1.10.10.10">
    <property type="entry name" value="Winged helix-like DNA-binding domain superfamily/Winged helix DNA-binding domain"/>
    <property type="match status" value="1"/>
</dbReference>
<name>A0A0D1EGG8_9RHOB</name>
<comment type="caution">
    <text evidence="1">The sequence shown here is derived from an EMBL/GenBank/DDBJ whole genome shotgun (WGS) entry which is preliminary data.</text>
</comment>
<dbReference type="Proteomes" id="UP000032232">
    <property type="component" value="Unassembled WGS sequence"/>
</dbReference>
<dbReference type="STRING" id="935700.jaqu_32650"/>